<dbReference type="EMBL" id="GL732700">
    <property type="protein sequence ID" value="EFX66540.1"/>
    <property type="molecule type" value="Genomic_DNA"/>
</dbReference>
<dbReference type="HOGENOM" id="CLU_1857282_0_0_1"/>
<name>E9HNX6_DAPPU</name>
<organism evidence="1 2">
    <name type="scientific">Daphnia pulex</name>
    <name type="common">Water flea</name>
    <dbReference type="NCBI Taxonomy" id="6669"/>
    <lineage>
        <taxon>Eukaryota</taxon>
        <taxon>Metazoa</taxon>
        <taxon>Ecdysozoa</taxon>
        <taxon>Arthropoda</taxon>
        <taxon>Crustacea</taxon>
        <taxon>Branchiopoda</taxon>
        <taxon>Diplostraca</taxon>
        <taxon>Cladocera</taxon>
        <taxon>Anomopoda</taxon>
        <taxon>Daphniidae</taxon>
        <taxon>Daphnia</taxon>
    </lineage>
</organism>
<accession>E9HNX6</accession>
<proteinExistence type="predicted"/>
<dbReference type="AlphaFoldDB" id="E9HNX6"/>
<dbReference type="InParanoid" id="E9HNX6"/>
<evidence type="ECO:0000313" key="1">
    <source>
        <dbReference type="EMBL" id="EFX66540.1"/>
    </source>
</evidence>
<dbReference type="Proteomes" id="UP000000305">
    <property type="component" value="Unassembled WGS sequence"/>
</dbReference>
<dbReference type="KEGG" id="dpx:DAPPUDRAFT_262919"/>
<keyword evidence="2" id="KW-1185">Reference proteome</keyword>
<evidence type="ECO:0000313" key="2">
    <source>
        <dbReference type="Proteomes" id="UP000000305"/>
    </source>
</evidence>
<dbReference type="OrthoDB" id="10559914at2759"/>
<dbReference type="STRING" id="6669.E9HNX6"/>
<gene>
    <name evidence="1" type="ORF">DAPPUDRAFT_262919</name>
</gene>
<reference evidence="1 2" key="1">
    <citation type="journal article" date="2011" name="Science">
        <title>The ecoresponsive genome of Daphnia pulex.</title>
        <authorList>
            <person name="Colbourne J.K."/>
            <person name="Pfrender M.E."/>
            <person name="Gilbert D."/>
            <person name="Thomas W.K."/>
            <person name="Tucker A."/>
            <person name="Oakley T.H."/>
            <person name="Tokishita S."/>
            <person name="Aerts A."/>
            <person name="Arnold G.J."/>
            <person name="Basu M.K."/>
            <person name="Bauer D.J."/>
            <person name="Caceres C.E."/>
            <person name="Carmel L."/>
            <person name="Casola C."/>
            <person name="Choi J.H."/>
            <person name="Detter J.C."/>
            <person name="Dong Q."/>
            <person name="Dusheyko S."/>
            <person name="Eads B.D."/>
            <person name="Frohlich T."/>
            <person name="Geiler-Samerotte K.A."/>
            <person name="Gerlach D."/>
            <person name="Hatcher P."/>
            <person name="Jogdeo S."/>
            <person name="Krijgsveld J."/>
            <person name="Kriventseva E.V."/>
            <person name="Kultz D."/>
            <person name="Laforsch C."/>
            <person name="Lindquist E."/>
            <person name="Lopez J."/>
            <person name="Manak J.R."/>
            <person name="Muller J."/>
            <person name="Pangilinan J."/>
            <person name="Patwardhan R.P."/>
            <person name="Pitluck S."/>
            <person name="Pritham E.J."/>
            <person name="Rechtsteiner A."/>
            <person name="Rho M."/>
            <person name="Rogozin I.B."/>
            <person name="Sakarya O."/>
            <person name="Salamov A."/>
            <person name="Schaack S."/>
            <person name="Shapiro H."/>
            <person name="Shiga Y."/>
            <person name="Skalitzky C."/>
            <person name="Smith Z."/>
            <person name="Souvorov A."/>
            <person name="Sung W."/>
            <person name="Tang Z."/>
            <person name="Tsuchiya D."/>
            <person name="Tu H."/>
            <person name="Vos H."/>
            <person name="Wang M."/>
            <person name="Wolf Y.I."/>
            <person name="Yamagata H."/>
            <person name="Yamada T."/>
            <person name="Ye Y."/>
            <person name="Shaw J.R."/>
            <person name="Andrews J."/>
            <person name="Crease T.J."/>
            <person name="Tang H."/>
            <person name="Lucas S.M."/>
            <person name="Robertson H.M."/>
            <person name="Bork P."/>
            <person name="Koonin E.V."/>
            <person name="Zdobnov E.M."/>
            <person name="Grigoriev I.V."/>
            <person name="Lynch M."/>
            <person name="Boore J.L."/>
        </authorList>
    </citation>
    <scope>NUCLEOTIDE SEQUENCE [LARGE SCALE GENOMIC DNA]</scope>
</reference>
<sequence>MEPFLSMWLPESMTIQDYSLEVLNLLHVLYGTSRYWGSLYDLNSYEPILINDQFVHNQLIHKVNQQLKDGHGLDIYFNQLSFRWMLGEERYLSYKDIRQLDPSVENLVDSWDSSSCPLQVQVMEELDSTYDSIERLDT</sequence>
<protein>
    <submittedName>
        <fullName evidence="1">Uncharacterized protein</fullName>
    </submittedName>
</protein>